<dbReference type="EMBL" id="JAAVJB010000109">
    <property type="protein sequence ID" value="NJP67422.1"/>
    <property type="molecule type" value="Genomic_DNA"/>
</dbReference>
<dbReference type="SUPFAM" id="SSF51735">
    <property type="entry name" value="NAD(P)-binding Rossmann-fold domains"/>
    <property type="match status" value="1"/>
</dbReference>
<proteinExistence type="predicted"/>
<sequence length="275" mass="27419">MTAPPPPPARRAFDGPPRHRPAVGVLGTGRLGRALAARLAGRGGLAVGDRDRETATTLGAELGVPALPPDELAYRSEVVLVCVPPPAVAAAIASCLRGGAPRPAGTVFANLATSLPTGTLRRDPVLHRATVVGLKPVCQFTAVAHGVPTPFLTAAADHLPLLRAAVGDLGPVLLTDEHAEDSVGAVNRAATLAALRACTALRAELAALATAPEVVDAAVGNVLAGTALDFPPDPGNGYTAALLRELAAPAAVTAINTPAAAPRSVGGAGHPAARP</sequence>
<dbReference type="RefSeq" id="WP_167933945.1">
    <property type="nucleotide sequence ID" value="NZ_JAAVJB010000109.1"/>
</dbReference>
<protein>
    <submittedName>
        <fullName evidence="2">NAD(P)-binding domain-containing protein</fullName>
    </submittedName>
</protein>
<comment type="caution">
    <text evidence="2">The sequence shown here is derived from an EMBL/GenBank/DDBJ whole genome shotgun (WGS) entry which is preliminary data.</text>
</comment>
<organism evidence="2 3">
    <name type="scientific">Streptomyces spiramenti</name>
    <dbReference type="NCBI Taxonomy" id="2720606"/>
    <lineage>
        <taxon>Bacteria</taxon>
        <taxon>Bacillati</taxon>
        <taxon>Actinomycetota</taxon>
        <taxon>Actinomycetes</taxon>
        <taxon>Kitasatosporales</taxon>
        <taxon>Streptomycetaceae</taxon>
        <taxon>Streptomyces</taxon>
    </lineage>
</organism>
<dbReference type="Proteomes" id="UP000746503">
    <property type="component" value="Unassembled WGS sequence"/>
</dbReference>
<keyword evidence="3" id="KW-1185">Reference proteome</keyword>
<gene>
    <name evidence="2" type="ORF">HCJ92_14205</name>
</gene>
<dbReference type="Gene3D" id="3.40.50.720">
    <property type="entry name" value="NAD(P)-binding Rossmann-like Domain"/>
    <property type="match status" value="1"/>
</dbReference>
<name>A0ABX1AT11_9ACTN</name>
<feature type="domain" description="Pyrroline-5-carboxylate reductase catalytic N-terminal" evidence="1">
    <location>
        <begin position="23"/>
        <end position="95"/>
    </location>
</feature>
<evidence type="ECO:0000313" key="2">
    <source>
        <dbReference type="EMBL" id="NJP67422.1"/>
    </source>
</evidence>
<dbReference type="InterPro" id="IPR028939">
    <property type="entry name" value="P5C_Rdtase_cat_N"/>
</dbReference>
<evidence type="ECO:0000259" key="1">
    <source>
        <dbReference type="Pfam" id="PF03807"/>
    </source>
</evidence>
<dbReference type="Pfam" id="PF03807">
    <property type="entry name" value="F420_oxidored"/>
    <property type="match status" value="1"/>
</dbReference>
<accession>A0ABX1AT11</accession>
<dbReference type="InterPro" id="IPR036291">
    <property type="entry name" value="NAD(P)-bd_dom_sf"/>
</dbReference>
<reference evidence="2 3" key="1">
    <citation type="submission" date="2020-03" db="EMBL/GenBank/DDBJ databases">
        <title>Draft genome of Streptomyces sp. ventii, isolated from the Axial Seamount in the Pacific Ocean, and resequencing of the two type strains Streptomyces lonarensis strain NCL 716 and Streptomyces bohaiensis strain 11A07.</title>
        <authorList>
            <person name="Loughran R.M."/>
            <person name="Pfannmuller K.M."/>
            <person name="Wasson B.J."/>
            <person name="Deadmond M.C."/>
            <person name="Paddock B.E."/>
            <person name="Koyack M.J."/>
            <person name="Gallegos D.A."/>
            <person name="Mitchell E.A."/>
            <person name="Ushijima B."/>
            <person name="Saw J.H."/>
            <person name="Mcphail K.L."/>
            <person name="Videau P."/>
        </authorList>
    </citation>
    <scope>NUCLEOTIDE SEQUENCE [LARGE SCALE GENOMIC DNA]</scope>
    <source>
        <strain evidence="3">5675061</strain>
    </source>
</reference>
<evidence type="ECO:0000313" key="3">
    <source>
        <dbReference type="Proteomes" id="UP000746503"/>
    </source>
</evidence>